<evidence type="ECO:0000256" key="10">
    <source>
        <dbReference type="ARBA" id="ARBA00023235"/>
    </source>
</evidence>
<dbReference type="PANTHER" id="PTHR45866:SF1">
    <property type="entry name" value="DNA GYRASE SUBUNIT B, MITOCHONDRIAL"/>
    <property type="match status" value="1"/>
</dbReference>
<keyword evidence="4 11" id="KW-0479">Metal-binding</keyword>
<comment type="function">
    <text evidence="11">A type II topoisomerase that negatively supercoils closed circular double-stranded (ds) DNA in an ATP-dependent manner to modulate DNA topology and maintain chromosomes in an underwound state. Negative supercoiling favors strand separation, and DNA replication, transcription, recombination and repair, all of which involve strand separation. Also able to catalyze the interconversion of other topological isomers of dsDNA rings, including catenanes and knotted rings. Type II topoisomerases break and join 2 DNA strands simultaneously in an ATP-dependent manner.</text>
</comment>
<dbReference type="Pfam" id="PF21249">
    <property type="entry name" value="GyrB_hook"/>
    <property type="match status" value="1"/>
</dbReference>
<dbReference type="InterPro" id="IPR002288">
    <property type="entry name" value="DNA_gyrase_B_C"/>
</dbReference>
<dbReference type="GO" id="GO:0005737">
    <property type="term" value="C:cytoplasm"/>
    <property type="evidence" value="ECO:0007669"/>
    <property type="project" value="UniProtKB-SubCell"/>
</dbReference>
<feature type="binding site" evidence="11">
    <location>
        <position position="493"/>
    </location>
    <ligand>
        <name>Mg(2+)</name>
        <dbReference type="ChEBI" id="CHEBI:18420"/>
        <label>1</label>
        <note>catalytic</note>
    </ligand>
</feature>
<dbReference type="InterPro" id="IPR003594">
    <property type="entry name" value="HATPase_dom"/>
</dbReference>
<feature type="site" description="Interaction with DNA" evidence="11">
    <location>
        <position position="445"/>
    </location>
</feature>
<dbReference type="STRING" id="1069081.SAMN05660197_0444"/>
<evidence type="ECO:0000256" key="1">
    <source>
        <dbReference type="ARBA" id="ARBA00000185"/>
    </source>
</evidence>
<dbReference type="InterPro" id="IPR013760">
    <property type="entry name" value="Topo_IIA-like_dom_sf"/>
</dbReference>
<evidence type="ECO:0000313" key="13">
    <source>
        <dbReference type="EMBL" id="SMC08680.1"/>
    </source>
</evidence>
<protein>
    <recommendedName>
        <fullName evidence="11">DNA gyrase subunit B</fullName>
        <ecNumber evidence="11">5.6.2.2</ecNumber>
    </recommendedName>
</protein>
<dbReference type="NCBIfam" id="NF011501">
    <property type="entry name" value="PRK14939.1"/>
    <property type="match status" value="1"/>
</dbReference>
<dbReference type="SMART" id="SM00387">
    <property type="entry name" value="HATPase_c"/>
    <property type="match status" value="1"/>
</dbReference>
<dbReference type="SUPFAM" id="SSF56719">
    <property type="entry name" value="Type II DNA topoisomerase"/>
    <property type="match status" value="1"/>
</dbReference>
<dbReference type="PROSITE" id="PS50880">
    <property type="entry name" value="TOPRIM"/>
    <property type="match status" value="1"/>
</dbReference>
<dbReference type="InterPro" id="IPR020568">
    <property type="entry name" value="Ribosomal_Su5_D2-typ_SF"/>
</dbReference>
<evidence type="ECO:0000256" key="4">
    <source>
        <dbReference type="ARBA" id="ARBA00022723"/>
    </source>
</evidence>
<dbReference type="EC" id="5.6.2.2" evidence="11"/>
<comment type="similarity">
    <text evidence="2 11">Belongs to the type II topoisomerase GyrB family.</text>
</comment>
<evidence type="ECO:0000256" key="5">
    <source>
        <dbReference type="ARBA" id="ARBA00022741"/>
    </source>
</evidence>
<dbReference type="CDD" id="cd00822">
    <property type="entry name" value="TopoII_Trans_DNA_gyrase"/>
    <property type="match status" value="1"/>
</dbReference>
<dbReference type="AlphaFoldDB" id="A0A1W1WRP6"/>
<dbReference type="FunFam" id="3.30.230.10:FF:000005">
    <property type="entry name" value="DNA gyrase subunit B"/>
    <property type="match status" value="1"/>
</dbReference>
<dbReference type="Pfam" id="PF00986">
    <property type="entry name" value="DNA_gyraseB_C"/>
    <property type="match status" value="1"/>
</dbReference>
<keyword evidence="8 11" id="KW-0799">Topoisomerase</keyword>
<feature type="binding site" evidence="11">
    <location>
        <position position="420"/>
    </location>
    <ligand>
        <name>Mg(2+)</name>
        <dbReference type="ChEBI" id="CHEBI:18420"/>
        <label>1</label>
        <note>catalytic</note>
    </ligand>
</feature>
<keyword evidence="3 11" id="KW-0963">Cytoplasm</keyword>
<dbReference type="GO" id="GO:0046872">
    <property type="term" value="F:metal ion binding"/>
    <property type="evidence" value="ECO:0007669"/>
    <property type="project" value="UniProtKB-KW"/>
</dbReference>
<dbReference type="InterPro" id="IPR036890">
    <property type="entry name" value="HATPase_C_sf"/>
</dbReference>
<dbReference type="InterPro" id="IPR000565">
    <property type="entry name" value="Topo_IIA_B"/>
</dbReference>
<dbReference type="NCBIfam" id="TIGR01059">
    <property type="entry name" value="gyrB"/>
    <property type="match status" value="1"/>
</dbReference>
<dbReference type="OrthoDB" id="9802808at2"/>
<dbReference type="Gene3D" id="3.30.230.10">
    <property type="match status" value="1"/>
</dbReference>
<feature type="binding site" evidence="11">
    <location>
        <position position="495"/>
    </location>
    <ligand>
        <name>Mg(2+)</name>
        <dbReference type="ChEBI" id="CHEBI:18420"/>
        <label>2</label>
    </ligand>
</feature>
<evidence type="ECO:0000256" key="2">
    <source>
        <dbReference type="ARBA" id="ARBA00010708"/>
    </source>
</evidence>
<reference evidence="14" key="1">
    <citation type="submission" date="2017-04" db="EMBL/GenBank/DDBJ databases">
        <authorList>
            <person name="Varghese N."/>
            <person name="Submissions S."/>
        </authorList>
    </citation>
    <scope>NUCLEOTIDE SEQUENCE [LARGE SCALE GENOMIC DNA]</scope>
    <source>
        <strain evidence="14">DSM 16512</strain>
    </source>
</reference>
<dbReference type="HAMAP" id="MF_01898">
    <property type="entry name" value="GyrB"/>
    <property type="match status" value="1"/>
</dbReference>
<evidence type="ECO:0000256" key="7">
    <source>
        <dbReference type="ARBA" id="ARBA00022842"/>
    </source>
</evidence>
<dbReference type="EMBL" id="FWWZ01000001">
    <property type="protein sequence ID" value="SMC08680.1"/>
    <property type="molecule type" value="Genomic_DNA"/>
</dbReference>
<evidence type="ECO:0000256" key="8">
    <source>
        <dbReference type="ARBA" id="ARBA00023029"/>
    </source>
</evidence>
<dbReference type="SUPFAM" id="SSF55874">
    <property type="entry name" value="ATPase domain of HSP90 chaperone/DNA topoisomerase II/histidine kinase"/>
    <property type="match status" value="1"/>
</dbReference>
<dbReference type="InterPro" id="IPR011557">
    <property type="entry name" value="GyrB"/>
</dbReference>
<dbReference type="InterPro" id="IPR013759">
    <property type="entry name" value="Topo_IIA_B_C"/>
</dbReference>
<evidence type="ECO:0000259" key="12">
    <source>
        <dbReference type="PROSITE" id="PS50880"/>
    </source>
</evidence>
<evidence type="ECO:0000256" key="9">
    <source>
        <dbReference type="ARBA" id="ARBA00023125"/>
    </source>
</evidence>
<proteinExistence type="inferred from homology"/>
<evidence type="ECO:0000256" key="3">
    <source>
        <dbReference type="ARBA" id="ARBA00022490"/>
    </source>
</evidence>
<comment type="miscellaneous">
    <text evidence="11">Few gyrases are as efficient as E.coli at forming negative supercoils. Not all organisms have 2 type II topoisomerases; in organisms with a single type II topoisomerase this enzyme also has to decatenate newly replicated chromosomes.</text>
</comment>
<dbReference type="GO" id="GO:0005694">
    <property type="term" value="C:chromosome"/>
    <property type="evidence" value="ECO:0007669"/>
    <property type="project" value="InterPro"/>
</dbReference>
<feature type="site" description="Interaction with DNA" evidence="11">
    <location>
        <position position="448"/>
    </location>
</feature>
<dbReference type="GO" id="GO:0006261">
    <property type="term" value="P:DNA-templated DNA replication"/>
    <property type="evidence" value="ECO:0007669"/>
    <property type="project" value="UniProtKB-UniRule"/>
</dbReference>
<dbReference type="SUPFAM" id="SSF54211">
    <property type="entry name" value="Ribosomal protein S5 domain 2-like"/>
    <property type="match status" value="1"/>
</dbReference>
<evidence type="ECO:0000256" key="6">
    <source>
        <dbReference type="ARBA" id="ARBA00022840"/>
    </source>
</evidence>
<dbReference type="FunFam" id="3.30.565.10:FF:000002">
    <property type="entry name" value="DNA gyrase subunit B"/>
    <property type="match status" value="1"/>
</dbReference>
<dbReference type="Gene3D" id="3.40.50.670">
    <property type="match status" value="2"/>
</dbReference>
<comment type="catalytic activity">
    <reaction evidence="1 11">
        <text>ATP-dependent breakage, passage and rejoining of double-stranded DNA.</text>
        <dbReference type="EC" id="5.6.2.2"/>
    </reaction>
</comment>
<keyword evidence="5 11" id="KW-0547">Nucleotide-binding</keyword>
<feature type="binding site" evidence="11">
    <location>
        <position position="493"/>
    </location>
    <ligand>
        <name>Mg(2+)</name>
        <dbReference type="ChEBI" id="CHEBI:18420"/>
        <label>2</label>
    </ligand>
</feature>
<dbReference type="InterPro" id="IPR013506">
    <property type="entry name" value="Topo_IIA_bsu_dom2"/>
</dbReference>
<dbReference type="Pfam" id="PF00204">
    <property type="entry name" value="DNA_gyraseB"/>
    <property type="match status" value="1"/>
</dbReference>
<feature type="domain" description="Toprim" evidence="12">
    <location>
        <begin position="414"/>
        <end position="528"/>
    </location>
</feature>
<dbReference type="InterPro" id="IPR014721">
    <property type="entry name" value="Ribsml_uS5_D2-typ_fold_subgr"/>
</dbReference>
<dbReference type="FunFam" id="3.40.50.670:FF:000001">
    <property type="entry name" value="DNA topoisomerase 2"/>
    <property type="match status" value="1"/>
</dbReference>
<dbReference type="GO" id="GO:0003677">
    <property type="term" value="F:DNA binding"/>
    <property type="evidence" value="ECO:0007669"/>
    <property type="project" value="UniProtKB-KW"/>
</dbReference>
<evidence type="ECO:0000313" key="14">
    <source>
        <dbReference type="Proteomes" id="UP000192602"/>
    </source>
</evidence>
<dbReference type="InterPro" id="IPR001241">
    <property type="entry name" value="Topo_IIA"/>
</dbReference>
<keyword evidence="14" id="KW-1185">Reference proteome</keyword>
<comment type="subunit">
    <text evidence="11">Heterotetramer, composed of two GyrA and two GyrB chains. In the heterotetramer, GyrA contains the active site tyrosine that forms a transient covalent intermediate with DNA, while GyrB binds cofactors and catalyzes ATP hydrolysis.</text>
</comment>
<comment type="cofactor">
    <cofactor evidence="11">
        <name>Mg(2+)</name>
        <dbReference type="ChEBI" id="CHEBI:18420"/>
    </cofactor>
    <cofactor evidence="11">
        <name>Mn(2+)</name>
        <dbReference type="ChEBI" id="CHEBI:29035"/>
    </cofactor>
    <cofactor evidence="11">
        <name>Ca(2+)</name>
        <dbReference type="ChEBI" id="CHEBI:29108"/>
    </cofactor>
    <text evidence="11">Binds two Mg(2+) per subunit. The magnesium ions form salt bridges with both the protein and the DNA. Can also accept other divalent metal cations, such as Mn(2+) or Ca(2+).</text>
</comment>
<dbReference type="PRINTS" id="PR00418">
    <property type="entry name" value="TPI2FAMILY"/>
</dbReference>
<dbReference type="NCBIfam" id="NF004189">
    <property type="entry name" value="PRK05644.1"/>
    <property type="match status" value="1"/>
</dbReference>
<dbReference type="InterPro" id="IPR018522">
    <property type="entry name" value="TopoIIA_CS"/>
</dbReference>
<dbReference type="PRINTS" id="PR01159">
    <property type="entry name" value="DNAGYRASEB"/>
</dbReference>
<dbReference type="InterPro" id="IPR049353">
    <property type="entry name" value="GyrB_hook"/>
</dbReference>
<gene>
    <name evidence="11" type="primary">gyrB</name>
    <name evidence="13" type="ORF">SAMN05660197_0444</name>
</gene>
<dbReference type="GO" id="GO:0006265">
    <property type="term" value="P:DNA topological change"/>
    <property type="evidence" value="ECO:0007669"/>
    <property type="project" value="UniProtKB-UniRule"/>
</dbReference>
<dbReference type="InterPro" id="IPR006171">
    <property type="entry name" value="TOPRIM_dom"/>
</dbReference>
<evidence type="ECO:0000256" key="11">
    <source>
        <dbReference type="HAMAP-Rule" id="MF_01898"/>
    </source>
</evidence>
<keyword evidence="10 11" id="KW-0413">Isomerase</keyword>
<dbReference type="GO" id="GO:0005524">
    <property type="term" value="F:ATP binding"/>
    <property type="evidence" value="ECO:0007669"/>
    <property type="project" value="UniProtKB-UniRule"/>
</dbReference>
<dbReference type="Gene3D" id="3.30.565.10">
    <property type="entry name" value="Histidine kinase-like ATPase, C-terminal domain"/>
    <property type="match status" value="1"/>
</dbReference>
<keyword evidence="9" id="KW-0238">DNA-binding</keyword>
<dbReference type="Pfam" id="PF01751">
    <property type="entry name" value="Toprim"/>
    <property type="match status" value="1"/>
</dbReference>
<keyword evidence="6 11" id="KW-0067">ATP-binding</keyword>
<name>A0A1W1WRP6_9BACT</name>
<sequence>MSQYSAEKIKVLKGLEAVRKRPGMYIGDTSIKGLHHLIYEVVDNSIDEAMAGYCDKIEITLTKDGSAKISDNGRGIPVDIHPTEKIPAATVVLTVLHAGGKFGGDSAYKVSGGLHGVGVSVVNALSKKLIMTIKRDGKIWRQEFERGIPITDLVTIGETNRTGTTIEFWPDDEIFETVNFQYDILARRFKELAYLNPNITITFKDEREEKKEVYHFEGGLSQFVEDLSKKEQITKTIHFQDKVDDVEVDIALLYNTGYDEKVLSFVNNIRTPEGGTHESGFRAGLTRAISNYIAQNANQREKSIKITGDDVREGLVAVVSVKVPEPQFEGQTKGKLGSSYVRPITQKLTYEKLTKYFEENPIDAKAIMQKALAAARGREAAKKARELVRRKDSMSVGTLPGKLADCQSKDPAMSELFLVEGDSAGGSAKQGRDRVFQAILPLKGKILNVEKARLDKILKSEEIKNIITALGCGIGEEFDENKLRYHKIIIMTDADVDGSHIQTLLLTFFFRFLYPVVEKGYLYMAQPPLYRYKKGKKEVYLKDEHELNQFLIENGVDVLLEDVNLGRYDLIDFLKLVAHYRMILKDLEKRYALIEVVRYLIENKDLPALPNKELYKKIEDFLGQKGFNILNKTIDEEKIHLYVQTEDGLEEIIIDDELFTNPFYVEGVYIYEKIEERMPEEFKDKDLLEILEKVEKNAKKGAYIQRYKGLGEMNPEQLWETTMDPQNRRLLRVTVDNAEHASEIFTLFMGDEVEPRKKYIEEHAKDVKHLDV</sequence>
<dbReference type="Pfam" id="PF02518">
    <property type="entry name" value="HATPase_c"/>
    <property type="match status" value="1"/>
</dbReference>
<dbReference type="PANTHER" id="PTHR45866">
    <property type="entry name" value="DNA GYRASE/TOPOISOMERASE SUBUNIT B"/>
    <property type="match status" value="1"/>
</dbReference>
<dbReference type="Proteomes" id="UP000192602">
    <property type="component" value="Unassembled WGS sequence"/>
</dbReference>
<dbReference type="GO" id="GO:0003918">
    <property type="term" value="F:DNA topoisomerase type II (double strand cut, ATP-hydrolyzing) activity"/>
    <property type="evidence" value="ECO:0007669"/>
    <property type="project" value="UniProtKB-UniRule"/>
</dbReference>
<accession>A0A1W1WRP6</accession>
<dbReference type="PROSITE" id="PS00177">
    <property type="entry name" value="TOPOISOMERASE_II"/>
    <property type="match status" value="1"/>
</dbReference>
<organism evidence="13 14">
    <name type="scientific">Nitratiruptor tergarcus DSM 16512</name>
    <dbReference type="NCBI Taxonomy" id="1069081"/>
    <lineage>
        <taxon>Bacteria</taxon>
        <taxon>Pseudomonadati</taxon>
        <taxon>Campylobacterota</taxon>
        <taxon>Epsilonproteobacteria</taxon>
        <taxon>Nautiliales</taxon>
        <taxon>Nitratiruptoraceae</taxon>
        <taxon>Nitratiruptor</taxon>
    </lineage>
</organism>
<dbReference type="SMART" id="SM00433">
    <property type="entry name" value="TOP2c"/>
    <property type="match status" value="1"/>
</dbReference>
<dbReference type="CDD" id="cd16928">
    <property type="entry name" value="HATPase_GyrB-like"/>
    <property type="match status" value="1"/>
</dbReference>
<keyword evidence="7 11" id="KW-0460">Magnesium</keyword>
<dbReference type="RefSeq" id="WP_084274950.1">
    <property type="nucleotide sequence ID" value="NZ_AP026671.1"/>
</dbReference>
<comment type="subcellular location">
    <subcellularLocation>
        <location evidence="11">Cytoplasm</location>
    </subcellularLocation>
</comment>